<evidence type="ECO:0000313" key="8">
    <source>
        <dbReference type="Proteomes" id="UP000679950"/>
    </source>
</evidence>
<dbReference type="PANTHER" id="PTHR42800">
    <property type="entry name" value="EXOINULINASE INUD (AFU_ORTHOLOGUE AFUA_5G00480)"/>
    <property type="match status" value="1"/>
</dbReference>
<dbReference type="InterPro" id="IPR054470">
    <property type="entry name" value="FIMAH_dom"/>
</dbReference>
<evidence type="ECO:0008006" key="9">
    <source>
        <dbReference type="Google" id="ProtNLM"/>
    </source>
</evidence>
<dbReference type="SUPFAM" id="SSF75005">
    <property type="entry name" value="Arabinanase/levansucrase/invertase"/>
    <property type="match status" value="1"/>
</dbReference>
<evidence type="ECO:0000259" key="4">
    <source>
        <dbReference type="Pfam" id="PF00251"/>
    </source>
</evidence>
<organism evidence="7 8">
    <name type="scientific">Lederbergia ruris</name>
    <dbReference type="NCBI Taxonomy" id="217495"/>
    <lineage>
        <taxon>Bacteria</taxon>
        <taxon>Bacillati</taxon>
        <taxon>Bacillota</taxon>
        <taxon>Bacilli</taxon>
        <taxon>Bacillales</taxon>
        <taxon>Bacillaceae</taxon>
        <taxon>Lederbergia</taxon>
    </lineage>
</organism>
<proteinExistence type="inferred from homology"/>
<keyword evidence="2" id="KW-0378">Hydrolase</keyword>
<feature type="domain" description="Glycosyl hydrolase family 32 C-terminal" evidence="5">
    <location>
        <begin position="360"/>
        <end position="517"/>
    </location>
</feature>
<comment type="caution">
    <text evidence="7">The sequence shown here is derived from an EMBL/GenBank/DDBJ whole genome shotgun (WGS) entry which is preliminary data.</text>
</comment>
<dbReference type="Pfam" id="PF08244">
    <property type="entry name" value="Glyco_hydro_32C"/>
    <property type="match status" value="1"/>
</dbReference>
<dbReference type="InterPro" id="IPR013189">
    <property type="entry name" value="Glyco_hydro_32_C"/>
</dbReference>
<dbReference type="InterPro" id="IPR001362">
    <property type="entry name" value="Glyco_hydro_32"/>
</dbReference>
<name>A0ABQ4KIA1_9BACI</name>
<dbReference type="EMBL" id="BORB01000009">
    <property type="protein sequence ID" value="GIN57073.1"/>
    <property type="molecule type" value="Genomic_DNA"/>
</dbReference>
<dbReference type="Gene3D" id="2.60.40.1080">
    <property type="match status" value="1"/>
</dbReference>
<dbReference type="CDD" id="cd18622">
    <property type="entry name" value="GH32_Inu-like"/>
    <property type="match status" value="1"/>
</dbReference>
<sequence length="885" mass="101137">MYVIKKTFVPIFVIVMVILLRNDCVNAKDTDRTKEEEKLKRMDTNDYYTEKYRPQYHFSTETGRLADPNGLVYFEGEYHLFHQKMGTWAHAVSKDLVHWEHLPVALGHDELGQALSGSAVVDWHDTTGFFNGKAGLVAFYTNTEGGEAQSIAYSKDNGRTWERYKGNPVIENPGIKDFRDPKVFWHEESKKWVMVVSTNQSVTFYNSDNLIDWEYQSRFGDEEGSHVAVWECPDLFPLPVDGNKDKQKWVLHVSVGDNHITDGSTAQYFIGEFDGKKFVNDNPAESILITDFGQDYYAAQSFANIPEEDGRRLWLGWMANWRYPYQSPTEPWMGSMSIPRELSLKFTKDGIRLFQEPIRELKSIRATEHSVDAFTLEGEREISDFAGTTYEFEAIVEWEQVDEFGIRLRQSDTEETVVGVNTNTETVFLDRTNAGLETLIDRDGQLFNFGKRFETKFSKDGKQVKIHGFVDESSVELFINDGEYVFTNLIYTKPTNKGIELYTKGGRVNFTSLNFYHLHSIWREAPDEGKIDRVAVSEENVGLEVGESIELTAHAKPDWLSITEPLVWEVDNPDLIQIDELDETKVKITGVKLGVTTVTVRDPNSQTSKKIKVRVLEDKESDYIDGWGPSPTTRAFSGKWDIEDGSSVTSYVEHNPDWKEIYKDEVVTGDFNVSADIQWVEQGNEGFPKYGIMIVDEKGTNVSAFFNKDIHQLETFMKYSDRELGWEGADLPNSVELQEPQALKVEKTGDVFRFYCNGKKILERTIEMKGNMSVGVVNENTKAHFTNFTIEVGEDAPTATNAAELKELVEHFEEEGEVRNNSAHALKIHLTAVGHYEEKQIAKKVVKHMESFKLLLDHQKENALISDKAYHVLTESADLIIAKWE</sequence>
<evidence type="ECO:0000256" key="2">
    <source>
        <dbReference type="ARBA" id="ARBA00022801"/>
    </source>
</evidence>
<evidence type="ECO:0000259" key="5">
    <source>
        <dbReference type="Pfam" id="PF08244"/>
    </source>
</evidence>
<dbReference type="Gene3D" id="2.115.10.20">
    <property type="entry name" value="Glycosyl hydrolase domain, family 43"/>
    <property type="match status" value="1"/>
</dbReference>
<dbReference type="Gene3D" id="2.60.120.560">
    <property type="entry name" value="Exo-inulinase, domain 1"/>
    <property type="match status" value="2"/>
</dbReference>
<evidence type="ECO:0000256" key="3">
    <source>
        <dbReference type="ARBA" id="ARBA00023295"/>
    </source>
</evidence>
<dbReference type="SMART" id="SM00640">
    <property type="entry name" value="Glyco_32"/>
    <property type="match status" value="1"/>
</dbReference>
<dbReference type="InterPro" id="IPR013320">
    <property type="entry name" value="ConA-like_dom_sf"/>
</dbReference>
<evidence type="ECO:0000259" key="6">
    <source>
        <dbReference type="Pfam" id="PF22888"/>
    </source>
</evidence>
<gene>
    <name evidence="7" type="ORF">J8TS2_13920</name>
</gene>
<dbReference type="InterPro" id="IPR013148">
    <property type="entry name" value="Glyco_hydro_32_N"/>
</dbReference>
<dbReference type="Pfam" id="PF22888">
    <property type="entry name" value="FIMAH"/>
    <property type="match status" value="1"/>
</dbReference>
<dbReference type="InterPro" id="IPR023296">
    <property type="entry name" value="Glyco_hydro_beta-prop_sf"/>
</dbReference>
<comment type="similarity">
    <text evidence="1">Belongs to the glycosyl hydrolase 32 family.</text>
</comment>
<accession>A0ABQ4KIA1</accession>
<dbReference type="PANTHER" id="PTHR42800:SF1">
    <property type="entry name" value="EXOINULINASE INUD (AFU_ORTHOLOGUE AFUA_5G00480)"/>
    <property type="match status" value="1"/>
</dbReference>
<feature type="domain" description="Glycosyl hydrolase family 32 N-terminal" evidence="4">
    <location>
        <begin position="57"/>
        <end position="357"/>
    </location>
</feature>
<dbReference type="Pfam" id="PF00251">
    <property type="entry name" value="Glyco_hydro_32N"/>
    <property type="match status" value="1"/>
</dbReference>
<evidence type="ECO:0000313" key="7">
    <source>
        <dbReference type="EMBL" id="GIN57073.1"/>
    </source>
</evidence>
<protein>
    <recommendedName>
        <fullName evidence="9">Levanase</fullName>
    </recommendedName>
</protein>
<reference evidence="7 8" key="1">
    <citation type="submission" date="2021-03" db="EMBL/GenBank/DDBJ databases">
        <title>Antimicrobial resistance genes in bacteria isolated from Japanese honey, and their potential for conferring macrolide and lincosamide resistance in the American foulbrood pathogen Paenibacillus larvae.</title>
        <authorList>
            <person name="Okamoto M."/>
            <person name="Kumagai M."/>
            <person name="Kanamori H."/>
            <person name="Takamatsu D."/>
        </authorList>
    </citation>
    <scope>NUCLEOTIDE SEQUENCE [LARGE SCALE GENOMIC DNA]</scope>
    <source>
        <strain evidence="7 8">J8TS2</strain>
    </source>
</reference>
<dbReference type="Proteomes" id="UP000679950">
    <property type="component" value="Unassembled WGS sequence"/>
</dbReference>
<keyword evidence="8" id="KW-1185">Reference proteome</keyword>
<dbReference type="SUPFAM" id="SSF49899">
    <property type="entry name" value="Concanavalin A-like lectins/glucanases"/>
    <property type="match status" value="1"/>
</dbReference>
<evidence type="ECO:0000256" key="1">
    <source>
        <dbReference type="ARBA" id="ARBA00009902"/>
    </source>
</evidence>
<keyword evidence="3" id="KW-0326">Glycosidase</keyword>
<feature type="domain" description="FIMAH" evidence="6">
    <location>
        <begin position="803"/>
        <end position="882"/>
    </location>
</feature>
<dbReference type="RefSeq" id="WP_246516795.1">
    <property type="nucleotide sequence ID" value="NZ_BORB01000009.1"/>
</dbReference>